<comment type="caution">
    <text evidence="1">The sequence shown here is derived from an EMBL/GenBank/DDBJ whole genome shotgun (WGS) entry which is preliminary data.</text>
</comment>
<proteinExistence type="predicted"/>
<sequence length="301" mass="32677">MNKQGDRISISGIGNSTIGESIWPSSGECLDSTPAVDGANEEIHTDDNVPLILARVKRKQTMKENDSIVEGEGDLSDLLKKYSMAPSIVHHGGSIFCSGWRLGHDCQASNGKLGGALHLVLLLCDGVPQFSVFSYTYKEDYTLEVLDFIGGAIIELKKAWLKLQFSNFVFNCNGVKTYGGNSHGSGNFTPKRHNGVASYIAHESIIGDSCAIAFGGALFLVVPSISKCVSSHDPLKNQLVISEDICVLGLSLAHQSYFAQIPTVDGRFRAHYQYYALFFTPLGFFLFQLVAFVSPILGNEA</sequence>
<dbReference type="EMBL" id="CM044705">
    <property type="protein sequence ID" value="KAI5663391.1"/>
    <property type="molecule type" value="Genomic_DNA"/>
</dbReference>
<keyword evidence="2" id="KW-1185">Reference proteome</keyword>
<protein>
    <submittedName>
        <fullName evidence="1">Uncharacterized protein</fullName>
    </submittedName>
</protein>
<name>A0ACC0AVA6_CATRO</name>
<gene>
    <name evidence="1" type="ORF">M9H77_22714</name>
</gene>
<organism evidence="1 2">
    <name type="scientific">Catharanthus roseus</name>
    <name type="common">Madagascar periwinkle</name>
    <name type="synonym">Vinca rosea</name>
    <dbReference type="NCBI Taxonomy" id="4058"/>
    <lineage>
        <taxon>Eukaryota</taxon>
        <taxon>Viridiplantae</taxon>
        <taxon>Streptophyta</taxon>
        <taxon>Embryophyta</taxon>
        <taxon>Tracheophyta</taxon>
        <taxon>Spermatophyta</taxon>
        <taxon>Magnoliopsida</taxon>
        <taxon>eudicotyledons</taxon>
        <taxon>Gunneridae</taxon>
        <taxon>Pentapetalae</taxon>
        <taxon>asterids</taxon>
        <taxon>lamiids</taxon>
        <taxon>Gentianales</taxon>
        <taxon>Apocynaceae</taxon>
        <taxon>Rauvolfioideae</taxon>
        <taxon>Vinceae</taxon>
        <taxon>Catharanthinae</taxon>
        <taxon>Catharanthus</taxon>
    </lineage>
</organism>
<dbReference type="Proteomes" id="UP001060085">
    <property type="component" value="Linkage Group LG05"/>
</dbReference>
<evidence type="ECO:0000313" key="2">
    <source>
        <dbReference type="Proteomes" id="UP001060085"/>
    </source>
</evidence>
<reference evidence="2" key="1">
    <citation type="journal article" date="2023" name="Nat. Plants">
        <title>Single-cell RNA sequencing provides a high-resolution roadmap for understanding the multicellular compartmentation of specialized metabolism.</title>
        <authorList>
            <person name="Sun S."/>
            <person name="Shen X."/>
            <person name="Li Y."/>
            <person name="Li Y."/>
            <person name="Wang S."/>
            <person name="Li R."/>
            <person name="Zhang H."/>
            <person name="Shen G."/>
            <person name="Guo B."/>
            <person name="Wei J."/>
            <person name="Xu J."/>
            <person name="St-Pierre B."/>
            <person name="Chen S."/>
            <person name="Sun C."/>
        </authorList>
    </citation>
    <scope>NUCLEOTIDE SEQUENCE [LARGE SCALE GENOMIC DNA]</scope>
</reference>
<accession>A0ACC0AVA6</accession>
<evidence type="ECO:0000313" key="1">
    <source>
        <dbReference type="EMBL" id="KAI5663391.1"/>
    </source>
</evidence>